<comment type="subcellular location">
    <subcellularLocation>
        <location evidence="1">Membrane</location>
    </subcellularLocation>
</comment>
<dbReference type="Proteomes" id="UP000019402">
    <property type="component" value="Unassembled WGS sequence"/>
</dbReference>
<keyword evidence="2" id="KW-0813">Transport</keyword>
<dbReference type="PRINTS" id="PR00125">
    <property type="entry name" value="ATPASEDELTA"/>
</dbReference>
<dbReference type="InterPro" id="IPR026015">
    <property type="entry name" value="ATP_synth_OSCP/delta_N_sf"/>
</dbReference>
<evidence type="ECO:0000256" key="2">
    <source>
        <dbReference type="ARBA" id="ARBA00022448"/>
    </source>
</evidence>
<evidence type="ECO:0000313" key="7">
    <source>
        <dbReference type="EMBL" id="GAF02416.1"/>
    </source>
</evidence>
<accession>W7YD63</accession>
<proteinExistence type="predicted"/>
<dbReference type="NCBIfam" id="TIGR01145">
    <property type="entry name" value="ATP_synt_delta"/>
    <property type="match status" value="1"/>
</dbReference>
<dbReference type="EMBL" id="BAMD01000009">
    <property type="protein sequence ID" value="GAF02416.1"/>
    <property type="molecule type" value="Genomic_DNA"/>
</dbReference>
<reference evidence="7 8" key="1">
    <citation type="journal article" date="2014" name="Genome Announc.">
        <title>Draft Genome Sequence of Cytophaga fermentans JCM 21142T, a Facultative Anaerobe Isolated from Marine Mud.</title>
        <authorList>
            <person name="Starns D."/>
            <person name="Oshima K."/>
            <person name="Suda W."/>
            <person name="Iino T."/>
            <person name="Yuki M."/>
            <person name="Inoue J."/>
            <person name="Kitamura K."/>
            <person name="Iida T."/>
            <person name="Darby A."/>
            <person name="Hattori M."/>
            <person name="Ohkuma M."/>
        </authorList>
    </citation>
    <scope>NUCLEOTIDE SEQUENCE [LARGE SCALE GENOMIC DNA]</scope>
    <source>
        <strain evidence="7 8">JCM 21142</strain>
    </source>
</reference>
<gene>
    <name evidence="7" type="ORF">JCM21142_31050</name>
</gene>
<dbReference type="GO" id="GO:0016020">
    <property type="term" value="C:membrane"/>
    <property type="evidence" value="ECO:0007669"/>
    <property type="project" value="UniProtKB-SubCell"/>
</dbReference>
<dbReference type="OrthoDB" id="9802471at2"/>
<dbReference type="eggNOG" id="COG0712">
    <property type="taxonomic scope" value="Bacteria"/>
</dbReference>
<keyword evidence="6" id="KW-0066">ATP synthesis</keyword>
<dbReference type="GO" id="GO:0046933">
    <property type="term" value="F:proton-transporting ATP synthase activity, rotational mechanism"/>
    <property type="evidence" value="ECO:0007669"/>
    <property type="project" value="InterPro"/>
</dbReference>
<evidence type="ECO:0000256" key="3">
    <source>
        <dbReference type="ARBA" id="ARBA00022781"/>
    </source>
</evidence>
<evidence type="ECO:0000256" key="4">
    <source>
        <dbReference type="ARBA" id="ARBA00023065"/>
    </source>
</evidence>
<organism evidence="7 8">
    <name type="scientific">Saccharicrinis fermentans DSM 9555 = JCM 21142</name>
    <dbReference type="NCBI Taxonomy" id="869213"/>
    <lineage>
        <taxon>Bacteria</taxon>
        <taxon>Pseudomonadati</taxon>
        <taxon>Bacteroidota</taxon>
        <taxon>Bacteroidia</taxon>
        <taxon>Marinilabiliales</taxon>
        <taxon>Marinilabiliaceae</taxon>
        <taxon>Saccharicrinis</taxon>
    </lineage>
</organism>
<keyword evidence="5" id="KW-0472">Membrane</keyword>
<dbReference type="SUPFAM" id="SSF47928">
    <property type="entry name" value="N-terminal domain of the delta subunit of the F1F0-ATP synthase"/>
    <property type="match status" value="1"/>
</dbReference>
<protein>
    <submittedName>
        <fullName evidence="7">F-type ATPase subunit delta</fullName>
    </submittedName>
</protein>
<keyword evidence="3" id="KW-0375">Hydrogen ion transport</keyword>
<dbReference type="PANTHER" id="PTHR11910">
    <property type="entry name" value="ATP SYNTHASE DELTA CHAIN"/>
    <property type="match status" value="1"/>
</dbReference>
<dbReference type="InterPro" id="IPR000711">
    <property type="entry name" value="ATPase_OSCP/dsu"/>
</dbReference>
<dbReference type="Pfam" id="PF00213">
    <property type="entry name" value="OSCP"/>
    <property type="match status" value="1"/>
</dbReference>
<keyword evidence="8" id="KW-1185">Reference proteome</keyword>
<sequence length="92" mass="10857">MNNSLISVRYAKALFLLSKEKGQVENVYKDMTMLWDYCNNTEEFNELLKSPVITPSKKKKALKNIFDKYVSDLTMNFLNIMVDNRRELMLLL</sequence>
<keyword evidence="4" id="KW-0406">Ion transport</keyword>
<evidence type="ECO:0000256" key="6">
    <source>
        <dbReference type="ARBA" id="ARBA00023310"/>
    </source>
</evidence>
<dbReference type="AlphaFoldDB" id="W7YD63"/>
<dbReference type="STRING" id="869213.GCA_000517085_03443"/>
<comment type="caution">
    <text evidence="7">The sequence shown here is derived from an EMBL/GenBank/DDBJ whole genome shotgun (WGS) entry which is preliminary data.</text>
</comment>
<name>W7YD63_9BACT</name>
<evidence type="ECO:0000313" key="8">
    <source>
        <dbReference type="Proteomes" id="UP000019402"/>
    </source>
</evidence>
<evidence type="ECO:0000256" key="1">
    <source>
        <dbReference type="ARBA" id="ARBA00004370"/>
    </source>
</evidence>
<evidence type="ECO:0000256" key="5">
    <source>
        <dbReference type="ARBA" id="ARBA00023136"/>
    </source>
</evidence>
<dbReference type="Gene3D" id="1.10.520.20">
    <property type="entry name" value="N-terminal domain of the delta subunit of the F1F0-ATP synthase"/>
    <property type="match status" value="1"/>
</dbReference>